<evidence type="ECO:0000256" key="9">
    <source>
        <dbReference type="PIRSR" id="PIRSR000350-3"/>
    </source>
</evidence>
<evidence type="ECO:0000256" key="8">
    <source>
        <dbReference type="PIRSR" id="PIRSR000350-2"/>
    </source>
</evidence>
<dbReference type="PANTHER" id="PTHR42737">
    <property type="entry name" value="GLUTATHIONE REDUCTASE"/>
    <property type="match status" value="1"/>
</dbReference>
<dbReference type="OrthoDB" id="9800167at2"/>
<dbReference type="InterPro" id="IPR016156">
    <property type="entry name" value="FAD/NAD-linked_Rdtase_dimer_sf"/>
</dbReference>
<gene>
    <name evidence="14" type="ORF">D779_3529</name>
</gene>
<keyword evidence="9" id="KW-0520">NAD</keyword>
<dbReference type="SUPFAM" id="SSF55424">
    <property type="entry name" value="FAD/NAD-linked reductases, dimerisation (C-terminal) domain"/>
    <property type="match status" value="1"/>
</dbReference>
<evidence type="ECO:0000259" key="12">
    <source>
        <dbReference type="Pfam" id="PF02852"/>
    </source>
</evidence>
<dbReference type="InterPro" id="IPR023753">
    <property type="entry name" value="FAD/NAD-binding_dom"/>
</dbReference>
<protein>
    <submittedName>
        <fullName evidence="14">Glutathione reductase</fullName>
    </submittedName>
</protein>
<dbReference type="PROSITE" id="PS00076">
    <property type="entry name" value="PYRIDINE_REDOX_1"/>
    <property type="match status" value="1"/>
</dbReference>
<keyword evidence="3 11" id="KW-0285">Flavoprotein</keyword>
<dbReference type="Proteomes" id="UP000019460">
    <property type="component" value="Unassembled WGS sequence"/>
</dbReference>
<keyword evidence="4 9" id="KW-0274">FAD</keyword>
<dbReference type="InterPro" id="IPR012999">
    <property type="entry name" value="Pyr_OxRdtase_I_AS"/>
</dbReference>
<dbReference type="AlphaFoldDB" id="W9VC69"/>
<feature type="domain" description="Pyridine nucleotide-disulphide oxidoreductase dimerisation" evidence="12">
    <location>
        <begin position="338"/>
        <end position="446"/>
    </location>
</feature>
<dbReference type="NCBIfam" id="NF004776">
    <property type="entry name" value="PRK06116.1"/>
    <property type="match status" value="1"/>
</dbReference>
<keyword evidence="15" id="KW-1185">Reference proteome</keyword>
<dbReference type="Gene3D" id="3.30.390.30">
    <property type="match status" value="1"/>
</dbReference>
<dbReference type="PRINTS" id="PR00411">
    <property type="entry name" value="PNDRDTASEI"/>
</dbReference>
<dbReference type="InterPro" id="IPR046952">
    <property type="entry name" value="GSHR/TRXR-like"/>
</dbReference>
<feature type="disulfide bond" description="Redox-active" evidence="10">
    <location>
        <begin position="42"/>
        <end position="47"/>
    </location>
</feature>
<dbReference type="RefSeq" id="WP_043756589.1">
    <property type="nucleotide sequence ID" value="NZ_AONC01000062.1"/>
</dbReference>
<dbReference type="GO" id="GO:0005829">
    <property type="term" value="C:cytosol"/>
    <property type="evidence" value="ECO:0007669"/>
    <property type="project" value="TreeGrafter"/>
</dbReference>
<comment type="cofactor">
    <cofactor evidence="9">
        <name>FAD</name>
        <dbReference type="ChEBI" id="CHEBI:57692"/>
    </cofactor>
    <text evidence="9">Binds 1 FAD per subunit.</text>
</comment>
<dbReference type="Pfam" id="PF02852">
    <property type="entry name" value="Pyr_redox_dim"/>
    <property type="match status" value="1"/>
</dbReference>
<dbReference type="GO" id="GO:0045454">
    <property type="term" value="P:cell redox homeostasis"/>
    <property type="evidence" value="ECO:0007669"/>
    <property type="project" value="InterPro"/>
</dbReference>
<evidence type="ECO:0000259" key="13">
    <source>
        <dbReference type="Pfam" id="PF07992"/>
    </source>
</evidence>
<keyword evidence="9" id="KW-0547">Nucleotide-binding</keyword>
<comment type="caution">
    <text evidence="14">The sequence shown here is derived from an EMBL/GenBank/DDBJ whole genome shotgun (WGS) entry which is preliminary data.</text>
</comment>
<accession>W9VC69</accession>
<dbReference type="NCBIfam" id="TIGR01421">
    <property type="entry name" value="gluta_reduc_1"/>
    <property type="match status" value="1"/>
</dbReference>
<dbReference type="SUPFAM" id="SSF51905">
    <property type="entry name" value="FAD/NAD(P)-binding domain"/>
    <property type="match status" value="1"/>
</dbReference>
<sequence>MSQHFDLIAIGGGSGGLAVAEKAAQFGLSVAIVEAGKLGGTCVNAGCVPKKVMWYAAQLAEAVADAPDFGVRAQSDGLDWGKLVAGRNRYIANINDYWDGYAERLGITRIEGYGRFVDARTIAVGDTHYSADHIVIATGGRPIVPRLPGHELGITSDGFFALEERPQRVAIIGGGYIGVELAGLLRAFGTEITMVALEDRVLWLFDPLISETLAENMQADGIRMHLEFEVSGLEKNAEGISLVEKSGQRLTGFDQVIWAVGRAPNTRDLDLEAAGIEVQPNGMIPTDAFQNTNVPGIYAIGDITGRDPLTPVAIAAGRRLAERLFKDKPDLKLDYENIPTVVFAHPPIGKVGLTEPEARERYGDTLTIYETSFTPMRYALNEHGPKTAMKLVCAGPEEKVVGIHLIGDGVDEMLQGFAVALKMGATKADLDDTVPIHPCSAEELVTLKVPVRSPGGQ</sequence>
<dbReference type="PIRSF" id="PIRSF000350">
    <property type="entry name" value="Mercury_reductase_MerA"/>
    <property type="match status" value="1"/>
</dbReference>
<dbReference type="InterPro" id="IPR001100">
    <property type="entry name" value="Pyr_nuc-diS_OxRdtase"/>
</dbReference>
<feature type="binding site" evidence="9">
    <location>
        <position position="114"/>
    </location>
    <ligand>
        <name>FAD</name>
        <dbReference type="ChEBI" id="CHEBI:57692"/>
    </ligand>
</feature>
<reference evidence="14 15" key="1">
    <citation type="submission" date="2012-11" db="EMBL/GenBank/DDBJ databases">
        <title>Genome assembly of Thiorhodococcus sp. AK35.</title>
        <authorList>
            <person name="Nupur N."/>
            <person name="Khatri I."/>
            <person name="Subramanian S."/>
            <person name="Pinnaka A."/>
        </authorList>
    </citation>
    <scope>NUCLEOTIDE SEQUENCE [LARGE SCALE GENOMIC DNA]</scope>
    <source>
        <strain evidence="14 15">AK35</strain>
    </source>
</reference>
<feature type="binding site" evidence="9">
    <location>
        <position position="51"/>
    </location>
    <ligand>
        <name>FAD</name>
        <dbReference type="ChEBI" id="CHEBI:57692"/>
    </ligand>
</feature>
<feature type="active site" description="Proton acceptor" evidence="8">
    <location>
        <position position="437"/>
    </location>
</feature>
<feature type="binding site" evidence="9">
    <location>
        <position position="261"/>
    </location>
    <ligand>
        <name>NAD(+)</name>
        <dbReference type="ChEBI" id="CHEBI:57540"/>
    </ligand>
</feature>
<evidence type="ECO:0000256" key="11">
    <source>
        <dbReference type="RuleBase" id="RU003691"/>
    </source>
</evidence>
<evidence type="ECO:0000256" key="6">
    <source>
        <dbReference type="ARBA" id="ARBA00023157"/>
    </source>
</evidence>
<dbReference type="PRINTS" id="PR00368">
    <property type="entry name" value="FADPNR"/>
</dbReference>
<keyword evidence="6" id="KW-1015">Disulfide bond</keyword>
<organism evidence="14 15">
    <name type="scientific">Imhoffiella purpurea</name>
    <dbReference type="NCBI Taxonomy" id="1249627"/>
    <lineage>
        <taxon>Bacteria</taxon>
        <taxon>Pseudomonadati</taxon>
        <taxon>Pseudomonadota</taxon>
        <taxon>Gammaproteobacteria</taxon>
        <taxon>Chromatiales</taxon>
        <taxon>Chromatiaceae</taxon>
        <taxon>Imhoffiella</taxon>
    </lineage>
</organism>
<evidence type="ECO:0000313" key="15">
    <source>
        <dbReference type="Proteomes" id="UP000019460"/>
    </source>
</evidence>
<dbReference type="PANTHER" id="PTHR42737:SF2">
    <property type="entry name" value="GLUTATHIONE REDUCTASE"/>
    <property type="match status" value="1"/>
</dbReference>
<dbReference type="GO" id="GO:0006749">
    <property type="term" value="P:glutathione metabolic process"/>
    <property type="evidence" value="ECO:0007669"/>
    <property type="project" value="InterPro"/>
</dbReference>
<proteinExistence type="inferred from homology"/>
<dbReference type="Gene3D" id="3.50.50.60">
    <property type="entry name" value="FAD/NAD(P)-binding domain"/>
    <property type="match status" value="2"/>
</dbReference>
<dbReference type="Pfam" id="PF07992">
    <property type="entry name" value="Pyr_redox_2"/>
    <property type="match status" value="1"/>
</dbReference>
<keyword evidence="7 11" id="KW-0676">Redox-active center</keyword>
<dbReference type="EMBL" id="AONC01000062">
    <property type="protein sequence ID" value="EXJ13637.1"/>
    <property type="molecule type" value="Genomic_DNA"/>
</dbReference>
<evidence type="ECO:0000256" key="4">
    <source>
        <dbReference type="ARBA" id="ARBA00022827"/>
    </source>
</evidence>
<dbReference type="PATRIC" id="fig|1249627.3.peg.3605"/>
<dbReference type="FunFam" id="3.30.390.30:FF:000003">
    <property type="entry name" value="Glutathione reductase"/>
    <property type="match status" value="1"/>
</dbReference>
<evidence type="ECO:0000313" key="14">
    <source>
        <dbReference type="EMBL" id="EXJ13637.1"/>
    </source>
</evidence>
<evidence type="ECO:0000256" key="10">
    <source>
        <dbReference type="PIRSR" id="PIRSR000350-4"/>
    </source>
</evidence>
<evidence type="ECO:0000256" key="3">
    <source>
        <dbReference type="ARBA" id="ARBA00022630"/>
    </source>
</evidence>
<dbReference type="STRING" id="1249627.D779_3529"/>
<keyword evidence="5 11" id="KW-0560">Oxidoreductase</keyword>
<dbReference type="GO" id="GO:0050661">
    <property type="term" value="F:NADP binding"/>
    <property type="evidence" value="ECO:0007669"/>
    <property type="project" value="InterPro"/>
</dbReference>
<dbReference type="FunFam" id="3.50.50.60:FF:000235">
    <property type="entry name" value="Glutathione reductase"/>
    <property type="match status" value="1"/>
</dbReference>
<name>W9VC69_9GAMM</name>
<dbReference type="GO" id="GO:0050660">
    <property type="term" value="F:flavin adenine dinucleotide binding"/>
    <property type="evidence" value="ECO:0007669"/>
    <property type="project" value="InterPro"/>
</dbReference>
<dbReference type="InterPro" id="IPR006322">
    <property type="entry name" value="Glutathione_Rdtase_euk/bac"/>
</dbReference>
<comment type="similarity">
    <text evidence="1 11">Belongs to the class-I pyridine nucleotide-disulfide oxidoreductase family.</text>
</comment>
<feature type="domain" description="FAD/NAD(P)-binding" evidence="13">
    <location>
        <begin position="6"/>
        <end position="317"/>
    </location>
</feature>
<evidence type="ECO:0000256" key="5">
    <source>
        <dbReference type="ARBA" id="ARBA00023002"/>
    </source>
</evidence>
<evidence type="ECO:0000256" key="7">
    <source>
        <dbReference type="ARBA" id="ARBA00023284"/>
    </source>
</evidence>
<dbReference type="InterPro" id="IPR036188">
    <property type="entry name" value="FAD/NAD-bd_sf"/>
</dbReference>
<feature type="binding site" evidence="9">
    <location>
        <position position="302"/>
    </location>
    <ligand>
        <name>FAD</name>
        <dbReference type="ChEBI" id="CHEBI:57692"/>
    </ligand>
</feature>
<evidence type="ECO:0000256" key="2">
    <source>
        <dbReference type="ARBA" id="ARBA00011738"/>
    </source>
</evidence>
<dbReference type="eggNOG" id="COG1249">
    <property type="taxonomic scope" value="Bacteria"/>
</dbReference>
<dbReference type="InterPro" id="IPR004099">
    <property type="entry name" value="Pyr_nucl-diS_OxRdtase_dimer"/>
</dbReference>
<dbReference type="GO" id="GO:0004362">
    <property type="term" value="F:glutathione-disulfide reductase (NADPH) activity"/>
    <property type="evidence" value="ECO:0007669"/>
    <property type="project" value="InterPro"/>
</dbReference>
<evidence type="ECO:0000256" key="1">
    <source>
        <dbReference type="ARBA" id="ARBA00007532"/>
    </source>
</evidence>
<feature type="binding site" evidence="9">
    <location>
        <begin position="173"/>
        <end position="180"/>
    </location>
    <ligand>
        <name>NAD(+)</name>
        <dbReference type="ChEBI" id="CHEBI:57540"/>
    </ligand>
</feature>
<comment type="subunit">
    <text evidence="2">Homodimer.</text>
</comment>
<dbReference type="GO" id="GO:0034599">
    <property type="term" value="P:cellular response to oxidative stress"/>
    <property type="evidence" value="ECO:0007669"/>
    <property type="project" value="TreeGrafter"/>
</dbReference>